<reference evidence="4" key="1">
    <citation type="submission" date="2025-08" db="UniProtKB">
        <authorList>
            <consortium name="RefSeq"/>
        </authorList>
    </citation>
    <scope>IDENTIFICATION</scope>
    <source>
        <strain evidence="4">USDA-PBARC FA_bdor</strain>
        <tissue evidence="4">Whole organism</tissue>
    </source>
</reference>
<feature type="region of interest" description="Disordered" evidence="1">
    <location>
        <begin position="457"/>
        <end position="479"/>
    </location>
</feature>
<gene>
    <name evidence="4" type="primary">LOC105274208</name>
</gene>
<keyword evidence="2" id="KW-0732">Signal</keyword>
<dbReference type="RefSeq" id="XP_011315428.1">
    <property type="nucleotide sequence ID" value="XM_011317126.1"/>
</dbReference>
<dbReference type="AlphaFoldDB" id="A0A9R1UC41"/>
<dbReference type="GeneID" id="105274208"/>
<accession>A0A9R1UC41</accession>
<keyword evidence="3" id="KW-1185">Reference proteome</keyword>
<feature type="signal peptide" evidence="2">
    <location>
        <begin position="1"/>
        <end position="16"/>
    </location>
</feature>
<name>A0A9R1UC41_9HYME</name>
<protein>
    <submittedName>
        <fullName evidence="4">Uncharacterized protein</fullName>
    </submittedName>
</protein>
<evidence type="ECO:0000313" key="3">
    <source>
        <dbReference type="Proteomes" id="UP000694866"/>
    </source>
</evidence>
<organism evidence="3 4">
    <name type="scientific">Fopius arisanus</name>
    <dbReference type="NCBI Taxonomy" id="64838"/>
    <lineage>
        <taxon>Eukaryota</taxon>
        <taxon>Metazoa</taxon>
        <taxon>Ecdysozoa</taxon>
        <taxon>Arthropoda</taxon>
        <taxon>Hexapoda</taxon>
        <taxon>Insecta</taxon>
        <taxon>Pterygota</taxon>
        <taxon>Neoptera</taxon>
        <taxon>Endopterygota</taxon>
        <taxon>Hymenoptera</taxon>
        <taxon>Apocrita</taxon>
        <taxon>Ichneumonoidea</taxon>
        <taxon>Braconidae</taxon>
        <taxon>Opiinae</taxon>
        <taxon>Fopius</taxon>
    </lineage>
</organism>
<feature type="region of interest" description="Disordered" evidence="1">
    <location>
        <begin position="191"/>
        <end position="215"/>
    </location>
</feature>
<feature type="compositionally biased region" description="Basic and acidic residues" evidence="1">
    <location>
        <begin position="191"/>
        <end position="203"/>
    </location>
</feature>
<feature type="region of interest" description="Disordered" evidence="1">
    <location>
        <begin position="405"/>
        <end position="428"/>
    </location>
</feature>
<dbReference type="KEGG" id="fas:105274208"/>
<dbReference type="OrthoDB" id="7671074at2759"/>
<evidence type="ECO:0000256" key="1">
    <source>
        <dbReference type="SAM" id="MobiDB-lite"/>
    </source>
</evidence>
<sequence length="479" mass="55940">MLLIISLFSVISLTLSAGVGTAWDVSPGQQGHTTHPTWPRVDLSAFEVRSVSGVGKLIKDETDQANSKREAKEVEDMGSDYVPEVLFDHPVFKGVLKKPRNDPDVEMLPGPWEKSRKPNRVGRNRQVCPESLEEDLTSAEVIREKPRVRRNADEEDRVMEKISGTKNVREPRLNSPESWSKQPLAVEFRHRTNLDSSEDDSRGMRQQPPRADFVTQNRRSYAEGREARALPVGRNYEDVPYRNSLRDRDLDVPYSRGYFYPDHFRTEREYLIRGVNDPGFSADRYRIEDYDMYRNRPTPKPKRIIYYATLPEIVRKPVDTRRPYDFRPYDTTGRASMPPVRDTYRRLPGIDLKYPYRYPYGQDSYDPYGKRNYWERPYMSYDRIDDTRYREQDLDHASFKEVLGTDEGHRSPVNPVEGRTQGNLPWPVHVGTELNVKDNERITGRKVFGQHDDFERFRQNSRIEREGNVDAKDGGNNRD</sequence>
<evidence type="ECO:0000313" key="4">
    <source>
        <dbReference type="RefSeq" id="XP_011315428.1"/>
    </source>
</evidence>
<evidence type="ECO:0000256" key="2">
    <source>
        <dbReference type="SAM" id="SignalP"/>
    </source>
</evidence>
<proteinExistence type="predicted"/>
<dbReference type="Proteomes" id="UP000694866">
    <property type="component" value="Unplaced"/>
</dbReference>
<feature type="chain" id="PRO_5040348362" evidence="2">
    <location>
        <begin position="17"/>
        <end position="479"/>
    </location>
</feature>